<evidence type="ECO:0000313" key="3">
    <source>
        <dbReference type="Proteomes" id="UP001519460"/>
    </source>
</evidence>
<organism evidence="2 3">
    <name type="scientific">Batillaria attramentaria</name>
    <dbReference type="NCBI Taxonomy" id="370345"/>
    <lineage>
        <taxon>Eukaryota</taxon>
        <taxon>Metazoa</taxon>
        <taxon>Spiralia</taxon>
        <taxon>Lophotrochozoa</taxon>
        <taxon>Mollusca</taxon>
        <taxon>Gastropoda</taxon>
        <taxon>Caenogastropoda</taxon>
        <taxon>Sorbeoconcha</taxon>
        <taxon>Cerithioidea</taxon>
        <taxon>Batillariidae</taxon>
        <taxon>Batillaria</taxon>
    </lineage>
</organism>
<dbReference type="EMBL" id="JACVVK020000037">
    <property type="protein sequence ID" value="KAK7500346.1"/>
    <property type="molecule type" value="Genomic_DNA"/>
</dbReference>
<evidence type="ECO:0000256" key="1">
    <source>
        <dbReference type="SAM" id="MobiDB-lite"/>
    </source>
</evidence>
<evidence type="ECO:0000313" key="2">
    <source>
        <dbReference type="EMBL" id="KAK7500346.1"/>
    </source>
</evidence>
<accession>A0ABD0LM72</accession>
<keyword evidence="3" id="KW-1185">Reference proteome</keyword>
<feature type="region of interest" description="Disordered" evidence="1">
    <location>
        <begin position="70"/>
        <end position="97"/>
    </location>
</feature>
<dbReference type="AlphaFoldDB" id="A0ABD0LM72"/>
<sequence length="206" mass="23378">MGARRRYLEEGAGADNVQIVTRFAFLSQRNCRTARTPRRQFSRPDATLGTVVHSHSHEDLLLMEADGEEERESQFESRKRGHYPRWTRSGKGGNPIREGYGPSQLYLAPISRRAVACWGEAVGCERPLSRGLSHSIHPPRFSGDLATRDSPRRPDAPHCKRASPDLEQWYMILGHYFGWKRSRGSDARSQEGCGENTTYYISSLDN</sequence>
<name>A0ABD0LM72_9CAEN</name>
<gene>
    <name evidence="2" type="ORF">BaRGS_00008253</name>
</gene>
<feature type="compositionally biased region" description="Basic and acidic residues" evidence="1">
    <location>
        <begin position="146"/>
        <end position="161"/>
    </location>
</feature>
<comment type="caution">
    <text evidence="2">The sequence shown here is derived from an EMBL/GenBank/DDBJ whole genome shotgun (WGS) entry which is preliminary data.</text>
</comment>
<feature type="region of interest" description="Disordered" evidence="1">
    <location>
        <begin position="133"/>
        <end position="161"/>
    </location>
</feature>
<dbReference type="Proteomes" id="UP001519460">
    <property type="component" value="Unassembled WGS sequence"/>
</dbReference>
<reference evidence="2 3" key="1">
    <citation type="journal article" date="2023" name="Sci. Data">
        <title>Genome assembly of the Korean intertidal mud-creeper Batillaria attramentaria.</title>
        <authorList>
            <person name="Patra A.K."/>
            <person name="Ho P.T."/>
            <person name="Jun S."/>
            <person name="Lee S.J."/>
            <person name="Kim Y."/>
            <person name="Won Y.J."/>
        </authorList>
    </citation>
    <scope>NUCLEOTIDE SEQUENCE [LARGE SCALE GENOMIC DNA]</scope>
    <source>
        <strain evidence="2">Wonlab-2016</strain>
    </source>
</reference>
<proteinExistence type="predicted"/>
<protein>
    <submittedName>
        <fullName evidence="2">Uncharacterized protein</fullName>
    </submittedName>
</protein>